<comment type="caution">
    <text evidence="1">The sequence shown here is derived from an EMBL/GenBank/DDBJ whole genome shotgun (WGS) entry which is preliminary data.</text>
</comment>
<proteinExistence type="predicted"/>
<gene>
    <name evidence="1" type="ORF">IWQ62_006765</name>
</gene>
<name>A0A9W8AND9_9FUNG</name>
<dbReference type="PANTHER" id="PTHR28086:SF1">
    <property type="entry name" value="CU(2+) SUPPRESSING AND BLEOMYCIN SENSITIVE PROTEIN 1"/>
    <property type="match status" value="1"/>
</dbReference>
<keyword evidence="2" id="KW-1185">Reference proteome</keyword>
<dbReference type="AlphaFoldDB" id="A0A9W8AND9"/>
<dbReference type="Proteomes" id="UP001150925">
    <property type="component" value="Unassembled WGS sequence"/>
</dbReference>
<dbReference type="GO" id="GO:0005634">
    <property type="term" value="C:nucleus"/>
    <property type="evidence" value="ECO:0007669"/>
    <property type="project" value="TreeGrafter"/>
</dbReference>
<protein>
    <submittedName>
        <fullName evidence="1">Uncharacterized protein</fullName>
    </submittedName>
</protein>
<dbReference type="PANTHER" id="PTHR28086">
    <property type="entry name" value="UPF0662 PROTEIN YPL260W"/>
    <property type="match status" value="1"/>
</dbReference>
<evidence type="ECO:0000313" key="2">
    <source>
        <dbReference type="Proteomes" id="UP001150925"/>
    </source>
</evidence>
<reference evidence="1" key="1">
    <citation type="submission" date="2022-07" db="EMBL/GenBank/DDBJ databases">
        <title>Phylogenomic reconstructions and comparative analyses of Kickxellomycotina fungi.</title>
        <authorList>
            <person name="Reynolds N.K."/>
            <person name="Stajich J.E."/>
            <person name="Barry K."/>
            <person name="Grigoriev I.V."/>
            <person name="Crous P."/>
            <person name="Smith M.E."/>
        </authorList>
    </citation>
    <scope>NUCLEOTIDE SEQUENCE</scope>
    <source>
        <strain evidence="1">RSA 1196</strain>
    </source>
</reference>
<dbReference type="GO" id="GO:0005737">
    <property type="term" value="C:cytoplasm"/>
    <property type="evidence" value="ECO:0007669"/>
    <property type="project" value="TreeGrafter"/>
</dbReference>
<dbReference type="OrthoDB" id="2011986at2759"/>
<dbReference type="EMBL" id="JANBPY010004075">
    <property type="protein sequence ID" value="KAJ1949244.1"/>
    <property type="molecule type" value="Genomic_DNA"/>
</dbReference>
<dbReference type="InterPro" id="IPR018810">
    <property type="entry name" value="UPF0662"/>
</dbReference>
<feature type="non-terminal residue" evidence="1">
    <location>
        <position position="1"/>
    </location>
</feature>
<evidence type="ECO:0000313" key="1">
    <source>
        <dbReference type="EMBL" id="KAJ1949244.1"/>
    </source>
</evidence>
<organism evidence="1 2">
    <name type="scientific">Dispira parvispora</name>
    <dbReference type="NCBI Taxonomy" id="1520584"/>
    <lineage>
        <taxon>Eukaryota</taxon>
        <taxon>Fungi</taxon>
        <taxon>Fungi incertae sedis</taxon>
        <taxon>Zoopagomycota</taxon>
        <taxon>Kickxellomycotina</taxon>
        <taxon>Dimargaritomycetes</taxon>
        <taxon>Dimargaritales</taxon>
        <taxon>Dimargaritaceae</taxon>
        <taxon>Dispira</taxon>
    </lineage>
</organism>
<feature type="non-terminal residue" evidence="1">
    <location>
        <position position="106"/>
    </location>
</feature>
<accession>A0A9W8AND9</accession>
<sequence>MPESLSPGEQLVLEQLVFIRHQLSRLKKDQKTYYRADEVVSLYDQLAGQVQKLHEVREQEAHSDDQYKNRVDDVLDDIYQLFSLFYMALGKNKELPATYAQLVTIK</sequence>